<name>A0A5N4B3B8_PHOPY</name>
<evidence type="ECO:0000313" key="3">
    <source>
        <dbReference type="Proteomes" id="UP000327044"/>
    </source>
</evidence>
<comment type="caution">
    <text evidence="2">The sequence shown here is derived from an EMBL/GenBank/DDBJ whole genome shotgun (WGS) entry which is preliminary data.</text>
</comment>
<evidence type="ECO:0000313" key="2">
    <source>
        <dbReference type="EMBL" id="KAB0804092.1"/>
    </source>
</evidence>
<feature type="region of interest" description="Disordered" evidence="1">
    <location>
        <begin position="1"/>
        <end position="28"/>
    </location>
</feature>
<dbReference type="Proteomes" id="UP000327044">
    <property type="component" value="Unassembled WGS sequence"/>
</dbReference>
<organism evidence="2 3">
    <name type="scientific">Photinus pyralis</name>
    <name type="common">Common eastern firefly</name>
    <name type="synonym">Lampyris pyralis</name>
    <dbReference type="NCBI Taxonomy" id="7054"/>
    <lineage>
        <taxon>Eukaryota</taxon>
        <taxon>Metazoa</taxon>
        <taxon>Ecdysozoa</taxon>
        <taxon>Arthropoda</taxon>
        <taxon>Hexapoda</taxon>
        <taxon>Insecta</taxon>
        <taxon>Pterygota</taxon>
        <taxon>Neoptera</taxon>
        <taxon>Endopterygota</taxon>
        <taxon>Coleoptera</taxon>
        <taxon>Polyphaga</taxon>
        <taxon>Elateriformia</taxon>
        <taxon>Elateroidea</taxon>
        <taxon>Lampyridae</taxon>
        <taxon>Lampyrinae</taxon>
        <taxon>Photinus</taxon>
    </lineage>
</organism>
<protein>
    <submittedName>
        <fullName evidence="2">Uncharacterized protein</fullName>
    </submittedName>
</protein>
<gene>
    <name evidence="2" type="ORF">PPYR_01062</name>
</gene>
<dbReference type="AlphaFoldDB" id="A0A5N4B3B8"/>
<keyword evidence="3" id="KW-1185">Reference proteome</keyword>
<accession>A0A5N4B3B8</accession>
<dbReference type="EMBL" id="VVIM01000001">
    <property type="protein sequence ID" value="KAB0804092.1"/>
    <property type="molecule type" value="Genomic_DNA"/>
</dbReference>
<feature type="compositionally biased region" description="Basic and acidic residues" evidence="1">
    <location>
        <begin position="14"/>
        <end position="28"/>
    </location>
</feature>
<proteinExistence type="predicted"/>
<sequence>MRYFQAADACDESLTSHDEIEETTQRDVPEAEEVIKKSVNQADNEPTPKRHKTAKTKVKEVAACIKDLNSLATQDEIQQLLTRYRLRNIAGTSTSLASSRCPSTYTILTSPELNECVLSPQSHDMISMPLADNSASILSEAYQSAFTVHTNN</sequence>
<dbReference type="InParanoid" id="A0A5N4B3B8"/>
<feature type="region of interest" description="Disordered" evidence="1">
    <location>
        <begin position="36"/>
        <end position="55"/>
    </location>
</feature>
<evidence type="ECO:0000256" key="1">
    <source>
        <dbReference type="SAM" id="MobiDB-lite"/>
    </source>
</evidence>
<reference evidence="2 3" key="1">
    <citation type="journal article" date="2018" name="Elife">
        <title>Firefly genomes illuminate parallel origins of bioluminescence in beetles.</title>
        <authorList>
            <person name="Fallon T.R."/>
            <person name="Lower S.E."/>
            <person name="Chang C.H."/>
            <person name="Bessho-Uehara M."/>
            <person name="Martin G.J."/>
            <person name="Bewick A.J."/>
            <person name="Behringer M."/>
            <person name="Debat H.J."/>
            <person name="Wong I."/>
            <person name="Day J.C."/>
            <person name="Suvorov A."/>
            <person name="Silva C.J."/>
            <person name="Stanger-Hall K.F."/>
            <person name="Hall D.W."/>
            <person name="Schmitz R.J."/>
            <person name="Nelson D.R."/>
            <person name="Lewis S.M."/>
            <person name="Shigenobu S."/>
            <person name="Bybee S.M."/>
            <person name="Larracuente A.M."/>
            <person name="Oba Y."/>
            <person name="Weng J.K."/>
        </authorList>
    </citation>
    <scope>NUCLEOTIDE SEQUENCE [LARGE SCALE GENOMIC DNA]</scope>
    <source>
        <strain evidence="2">1611_PpyrPB1</strain>
        <tissue evidence="2">Whole body</tissue>
    </source>
</reference>